<dbReference type="SMART" id="SM00448">
    <property type="entry name" value="REC"/>
    <property type="match status" value="1"/>
</dbReference>
<evidence type="ECO:0000256" key="2">
    <source>
        <dbReference type="PROSITE-ProRule" id="PRU00169"/>
    </source>
</evidence>
<proteinExistence type="predicted"/>
<dbReference type="GO" id="GO:0000160">
    <property type="term" value="P:phosphorelay signal transduction system"/>
    <property type="evidence" value="ECO:0007669"/>
    <property type="project" value="InterPro"/>
</dbReference>
<dbReference type="InterPro" id="IPR001789">
    <property type="entry name" value="Sig_transdc_resp-reg_receiver"/>
</dbReference>
<gene>
    <name evidence="4" type="ORF">GRX66_04460</name>
</gene>
<protein>
    <submittedName>
        <fullName evidence="4">Response regulator</fullName>
    </submittedName>
</protein>
<dbReference type="EMBL" id="WUUU01000019">
    <property type="protein sequence ID" value="MXR19887.1"/>
    <property type="molecule type" value="Genomic_DNA"/>
</dbReference>
<keyword evidence="5" id="KW-1185">Reference proteome</keyword>
<comment type="caution">
    <text evidence="4">The sequence shown here is derived from an EMBL/GenBank/DDBJ whole genome shotgun (WGS) entry which is preliminary data.</text>
</comment>
<keyword evidence="1 2" id="KW-0597">Phosphoprotein</keyword>
<dbReference type="RefSeq" id="WP_159525456.1">
    <property type="nucleotide sequence ID" value="NZ_WUUU01000019.1"/>
</dbReference>
<feature type="modified residue" description="4-aspartylphosphate" evidence="2">
    <location>
        <position position="56"/>
    </location>
</feature>
<dbReference type="CDD" id="cd00156">
    <property type="entry name" value="REC"/>
    <property type="match status" value="1"/>
</dbReference>
<dbReference type="PROSITE" id="PS50110">
    <property type="entry name" value="RESPONSE_REGULATORY"/>
    <property type="match status" value="1"/>
</dbReference>
<sequence>MSPGRDLRTVLAVDDLHDYLELYEYQLGEDYDVRTAGDGDTALEIVSADVDVVLLDRDMPGTNGDDVLAGIRDAGYDCRVAMVTADEPDEDVFDLGYDAALTKPFSESELTAVVERLLRIADYVDAIGDFHEACERRAKRRTGHPGGNENAGIDDRITEHRERADEIAAEFDDEEYRVVFRDLGDTP</sequence>
<evidence type="ECO:0000313" key="4">
    <source>
        <dbReference type="EMBL" id="MXR19887.1"/>
    </source>
</evidence>
<dbReference type="PANTHER" id="PTHR44591:SF3">
    <property type="entry name" value="RESPONSE REGULATORY DOMAIN-CONTAINING PROTEIN"/>
    <property type="match status" value="1"/>
</dbReference>
<organism evidence="4 5">
    <name type="scientific">Halobacterium bonnevillei</name>
    <dbReference type="NCBI Taxonomy" id="2692200"/>
    <lineage>
        <taxon>Archaea</taxon>
        <taxon>Methanobacteriati</taxon>
        <taxon>Methanobacteriota</taxon>
        <taxon>Stenosarchaea group</taxon>
        <taxon>Halobacteria</taxon>
        <taxon>Halobacteriales</taxon>
        <taxon>Halobacteriaceae</taxon>
        <taxon>Halobacterium</taxon>
    </lineage>
</organism>
<dbReference type="Gene3D" id="3.40.50.2300">
    <property type="match status" value="1"/>
</dbReference>
<dbReference type="OrthoDB" id="86314at2157"/>
<dbReference type="InterPro" id="IPR011006">
    <property type="entry name" value="CheY-like_superfamily"/>
</dbReference>
<feature type="domain" description="Response regulatory" evidence="3">
    <location>
        <begin position="9"/>
        <end position="118"/>
    </location>
</feature>
<reference evidence="4 5" key="1">
    <citation type="submission" date="2019-12" db="EMBL/GenBank/DDBJ databases">
        <title>Isolation and characterization of three novel carbon monoxide-oxidizing members of Halobacteria from salione crusts and soils.</title>
        <authorList>
            <person name="Myers M.R."/>
            <person name="King G.M."/>
        </authorList>
    </citation>
    <scope>NUCLEOTIDE SEQUENCE [LARGE SCALE GENOMIC DNA]</scope>
    <source>
        <strain evidence="4 5">PCN9</strain>
    </source>
</reference>
<evidence type="ECO:0000259" key="3">
    <source>
        <dbReference type="PROSITE" id="PS50110"/>
    </source>
</evidence>
<dbReference type="InterPro" id="IPR050595">
    <property type="entry name" value="Bact_response_regulator"/>
</dbReference>
<evidence type="ECO:0000313" key="5">
    <source>
        <dbReference type="Proteomes" id="UP000471521"/>
    </source>
</evidence>
<dbReference type="PANTHER" id="PTHR44591">
    <property type="entry name" value="STRESS RESPONSE REGULATOR PROTEIN 1"/>
    <property type="match status" value="1"/>
</dbReference>
<accession>A0A6B0SFX1</accession>
<dbReference type="SUPFAM" id="SSF52172">
    <property type="entry name" value="CheY-like"/>
    <property type="match status" value="1"/>
</dbReference>
<dbReference type="Pfam" id="PF00072">
    <property type="entry name" value="Response_reg"/>
    <property type="match status" value="1"/>
</dbReference>
<dbReference type="Proteomes" id="UP000471521">
    <property type="component" value="Unassembled WGS sequence"/>
</dbReference>
<dbReference type="AlphaFoldDB" id="A0A6B0SFX1"/>
<evidence type="ECO:0000256" key="1">
    <source>
        <dbReference type="ARBA" id="ARBA00022553"/>
    </source>
</evidence>
<name>A0A6B0SFX1_9EURY</name>